<dbReference type="AlphaFoldDB" id="A0A4P9CC44"/>
<feature type="signal peptide" evidence="1">
    <location>
        <begin position="1"/>
        <end position="23"/>
    </location>
</feature>
<evidence type="ECO:0000259" key="2">
    <source>
        <dbReference type="Pfam" id="PF00496"/>
    </source>
</evidence>
<dbReference type="SUPFAM" id="SSF53850">
    <property type="entry name" value="Periplasmic binding protein-like II"/>
    <property type="match status" value="1"/>
</dbReference>
<dbReference type="GO" id="GO:0043190">
    <property type="term" value="C:ATP-binding cassette (ABC) transporter complex"/>
    <property type="evidence" value="ECO:0007669"/>
    <property type="project" value="InterPro"/>
</dbReference>
<keyword evidence="1" id="KW-0732">Signal</keyword>
<dbReference type="KEGG" id="emt:CPZ25_018605"/>
<dbReference type="PROSITE" id="PS51257">
    <property type="entry name" value="PROKAR_LIPOPROTEIN"/>
    <property type="match status" value="1"/>
</dbReference>
<dbReference type="Gene3D" id="3.90.76.10">
    <property type="entry name" value="Dipeptide-binding Protein, Domain 1"/>
    <property type="match status" value="1"/>
</dbReference>
<dbReference type="RefSeq" id="WP_058695458.1">
    <property type="nucleotide sequence ID" value="NZ_CP029487.1"/>
</dbReference>
<dbReference type="PANTHER" id="PTHR30290">
    <property type="entry name" value="PERIPLASMIC BINDING COMPONENT OF ABC TRANSPORTER"/>
    <property type="match status" value="1"/>
</dbReference>
<proteinExistence type="predicted"/>
<keyword evidence="4" id="KW-1185">Reference proteome</keyword>
<dbReference type="Gene3D" id="3.40.190.10">
    <property type="entry name" value="Periplasmic binding protein-like II"/>
    <property type="match status" value="1"/>
</dbReference>
<sequence>MKSMKKLAALLLVLALVFTVAGCGDKGASSSSSSGNTLRVVMQDPNVPIDTNMGTQAYLIMVSDQACETLIGLNNDTTLDPQLLKQMPTVSDDGLTYSFELKDGVKFHNGETLKSSDVKYSYERLITKGLMGSLFDQVVGFKALEDGTADSLEGFKIKDDTHFDIVLQQPYAPFEAALSAPYAVIFPEKACEEAGGDWGRTVLYGTGPFKMTSYTAGQGIEMERFDDYHGDKTKLDGVSFKFVNDLNTQVMEFQKGNCDFVMLDTGQYETVTSNDAVKDKMHSFNPVGLVYLSPNNEIYTDSRIKEALSYAVDREALCDELLSGAATPAKSFIPKGLLGYNDSLPAYEYNPEKAKKLLAEAGYPDGITIPVVGSTNYQTLIKVATAIQDQAKAAGINIELSQVDHAGYNDMNKSGSLNLTVSNWYTDYVDPDGMIYQRMSATTTQQVSNKYNNPEFNDLINQARQTKDESKRQELYEKADEILTHKDYGAIPLYNDTMFYLLGDNVKNFEVTSIYRYHFYDAELQ</sequence>
<dbReference type="CDD" id="cd00995">
    <property type="entry name" value="PBP2_NikA_DppA_OppA_like"/>
    <property type="match status" value="1"/>
</dbReference>
<evidence type="ECO:0000313" key="4">
    <source>
        <dbReference type="Proteomes" id="UP000218387"/>
    </source>
</evidence>
<dbReference type="GO" id="GO:0015833">
    <property type="term" value="P:peptide transport"/>
    <property type="evidence" value="ECO:0007669"/>
    <property type="project" value="TreeGrafter"/>
</dbReference>
<dbReference type="Gene3D" id="3.10.105.10">
    <property type="entry name" value="Dipeptide-binding Protein, Domain 3"/>
    <property type="match status" value="1"/>
</dbReference>
<dbReference type="GO" id="GO:0042597">
    <property type="term" value="C:periplasmic space"/>
    <property type="evidence" value="ECO:0007669"/>
    <property type="project" value="UniProtKB-ARBA"/>
</dbReference>
<name>A0A4P9CC44_EUBML</name>
<reference evidence="3 4" key="1">
    <citation type="submission" date="2018-05" db="EMBL/GenBank/DDBJ databases">
        <title>Genome comparison of Eubacterium sp.</title>
        <authorList>
            <person name="Feng Y."/>
            <person name="Sanchez-Andrea I."/>
            <person name="Stams A.J.M."/>
            <person name="De Vos W.M."/>
        </authorList>
    </citation>
    <scope>NUCLEOTIDE SEQUENCE [LARGE SCALE GENOMIC DNA]</scope>
    <source>
        <strain evidence="3 4">YI</strain>
    </source>
</reference>
<protein>
    <submittedName>
        <fullName evidence="3">ABC transporter substrate-binding protein</fullName>
    </submittedName>
</protein>
<evidence type="ECO:0000256" key="1">
    <source>
        <dbReference type="SAM" id="SignalP"/>
    </source>
</evidence>
<feature type="domain" description="Solute-binding protein family 5" evidence="2">
    <location>
        <begin position="79"/>
        <end position="443"/>
    </location>
</feature>
<dbReference type="InterPro" id="IPR039424">
    <property type="entry name" value="SBP_5"/>
</dbReference>
<dbReference type="Proteomes" id="UP000218387">
    <property type="component" value="Chromosome"/>
</dbReference>
<dbReference type="PIRSF" id="PIRSF002741">
    <property type="entry name" value="MppA"/>
    <property type="match status" value="1"/>
</dbReference>
<dbReference type="InterPro" id="IPR000914">
    <property type="entry name" value="SBP_5_dom"/>
</dbReference>
<gene>
    <name evidence="3" type="ORF">CPZ25_018605</name>
</gene>
<dbReference type="Pfam" id="PF00496">
    <property type="entry name" value="SBP_bac_5"/>
    <property type="match status" value="1"/>
</dbReference>
<evidence type="ECO:0000313" key="3">
    <source>
        <dbReference type="EMBL" id="QCT73239.1"/>
    </source>
</evidence>
<organism evidence="3 4">
    <name type="scientific">Eubacterium maltosivorans</name>
    <dbReference type="NCBI Taxonomy" id="2041044"/>
    <lineage>
        <taxon>Bacteria</taxon>
        <taxon>Bacillati</taxon>
        <taxon>Bacillota</taxon>
        <taxon>Clostridia</taxon>
        <taxon>Eubacteriales</taxon>
        <taxon>Eubacteriaceae</taxon>
        <taxon>Eubacterium</taxon>
    </lineage>
</organism>
<feature type="chain" id="PRO_5039631953" evidence="1">
    <location>
        <begin position="24"/>
        <end position="525"/>
    </location>
</feature>
<dbReference type="EMBL" id="CP029487">
    <property type="protein sequence ID" value="QCT73239.1"/>
    <property type="molecule type" value="Genomic_DNA"/>
</dbReference>
<dbReference type="InterPro" id="IPR030678">
    <property type="entry name" value="Peptide/Ni-bd"/>
</dbReference>
<accession>A0A4P9CC44</accession>
<dbReference type="GO" id="GO:1904680">
    <property type="term" value="F:peptide transmembrane transporter activity"/>
    <property type="evidence" value="ECO:0007669"/>
    <property type="project" value="TreeGrafter"/>
</dbReference>